<evidence type="ECO:0000313" key="1">
    <source>
        <dbReference type="EMBL" id="EMO47341.1"/>
    </source>
</evidence>
<comment type="caution">
    <text evidence="1">The sequence shown here is derived from an EMBL/GenBank/DDBJ whole genome shotgun (WGS) entry which is preliminary data.</text>
</comment>
<reference evidence="1 2" key="1">
    <citation type="submission" date="2013-01" db="EMBL/GenBank/DDBJ databases">
        <authorList>
            <person name="Harkins D.M."/>
            <person name="Durkin A.S."/>
            <person name="Brinkac L.M."/>
            <person name="Haft D.H."/>
            <person name="Selengut J.D."/>
            <person name="Sanka R."/>
            <person name="DePew J."/>
            <person name="Purushe J."/>
            <person name="Matthias M.A."/>
            <person name="Vinetz J.M."/>
            <person name="Sutton G.G."/>
            <person name="Nierman W.C."/>
            <person name="Fouts D.E."/>
        </authorList>
    </citation>
    <scope>NUCLEOTIDE SEQUENCE [LARGE SCALE GENOMIC DNA]</scope>
    <source>
        <strain evidence="1 2">ZUN179</strain>
    </source>
</reference>
<proteinExistence type="predicted"/>
<evidence type="ECO:0000313" key="2">
    <source>
        <dbReference type="Proteomes" id="UP000012160"/>
    </source>
</evidence>
<dbReference type="EMBL" id="AHOQ02000005">
    <property type="protein sequence ID" value="EMO47341.1"/>
    <property type="molecule type" value="Genomic_DNA"/>
</dbReference>
<protein>
    <submittedName>
        <fullName evidence="1">Uncharacterized protein</fullName>
    </submittedName>
</protein>
<dbReference type="Proteomes" id="UP000012160">
    <property type="component" value="Unassembled WGS sequence"/>
</dbReference>
<sequence>MLLYFSFISGKRVSRKNFQENQRVVNNFLSNNLQIRKNSFIRSENRTSNLFQVALKPNLL</sequence>
<dbReference type="AlphaFoldDB" id="M6UX65"/>
<name>M6UX65_9LEPT</name>
<gene>
    <name evidence="1" type="ORF">LEP1GSC187_1974</name>
</gene>
<organism evidence="1 2">
    <name type="scientific">Leptospira santarosai str. ZUN179</name>
    <dbReference type="NCBI Taxonomy" id="1049985"/>
    <lineage>
        <taxon>Bacteria</taxon>
        <taxon>Pseudomonadati</taxon>
        <taxon>Spirochaetota</taxon>
        <taxon>Spirochaetia</taxon>
        <taxon>Leptospirales</taxon>
        <taxon>Leptospiraceae</taxon>
        <taxon>Leptospira</taxon>
    </lineage>
</organism>
<accession>M6UX65</accession>